<keyword evidence="2" id="KW-1185">Reference proteome</keyword>
<dbReference type="InterPro" id="IPR008979">
    <property type="entry name" value="Galactose-bd-like_sf"/>
</dbReference>
<evidence type="ECO:0008006" key="3">
    <source>
        <dbReference type="Google" id="ProtNLM"/>
    </source>
</evidence>
<dbReference type="Proteomes" id="UP000676194">
    <property type="component" value="Chromosome"/>
</dbReference>
<dbReference type="EMBL" id="CP074694">
    <property type="protein sequence ID" value="QVL30175.1"/>
    <property type="molecule type" value="Genomic_DNA"/>
</dbReference>
<dbReference type="AlphaFoldDB" id="A0A8E6ETJ3"/>
<dbReference type="SUPFAM" id="SSF49785">
    <property type="entry name" value="Galactose-binding domain-like"/>
    <property type="match status" value="1"/>
</dbReference>
<evidence type="ECO:0000313" key="2">
    <source>
        <dbReference type="Proteomes" id="UP000676194"/>
    </source>
</evidence>
<dbReference type="RefSeq" id="WP_213494059.1">
    <property type="nucleotide sequence ID" value="NZ_CP074694.1"/>
</dbReference>
<organism evidence="1 2">
    <name type="scientific">Telmatocola sphagniphila</name>
    <dbReference type="NCBI Taxonomy" id="1123043"/>
    <lineage>
        <taxon>Bacteria</taxon>
        <taxon>Pseudomonadati</taxon>
        <taxon>Planctomycetota</taxon>
        <taxon>Planctomycetia</taxon>
        <taxon>Gemmatales</taxon>
        <taxon>Gemmataceae</taxon>
    </lineage>
</organism>
<reference evidence="1" key="1">
    <citation type="submission" date="2021-05" db="EMBL/GenBank/DDBJ databases">
        <title>Complete genome sequence of the cellulolytic planctomycete Telmatocola sphagniphila SP2T and characterization of the first cellulase from planctomycetes.</title>
        <authorList>
            <person name="Rakitin A.L."/>
            <person name="Beletsky A.V."/>
            <person name="Naumoff D.G."/>
            <person name="Kulichevskaya I.S."/>
            <person name="Mardanov A.V."/>
            <person name="Ravin N.V."/>
            <person name="Dedysh S.N."/>
        </authorList>
    </citation>
    <scope>NUCLEOTIDE SEQUENCE</scope>
    <source>
        <strain evidence="1">SP2T</strain>
    </source>
</reference>
<evidence type="ECO:0000313" key="1">
    <source>
        <dbReference type="EMBL" id="QVL30175.1"/>
    </source>
</evidence>
<proteinExistence type="predicted"/>
<accession>A0A8E6ETJ3</accession>
<sequence length="373" mass="41862">MRIWLAGLIVGVGTSTGFSAEPVSKETLQRIQSLGKEGVGNKEAALAWQQIVAAGPEAIIPVLNVYDSSSVIARNWLRTAIDAILEKPLPTEEWIKNFETYLMDNQHGPAARKLAYDGLKRLDPKSPERVLPKLLNDRNVDIRRDALSAELEKVEKKKPTGDEAKKLYAELFALSRDEDQVESIGKKLKDLGVEVNYQKHLGILAEWQLLGPFDGKEGKAYAEVLEPEKKLDLTAKPMGKEGKPIEWKVFNTKDNFGVVDLNKAIGKFKHAVAFAYVNVEVEKDQIADLRFGSITALRVFLNGKEIFANEEYHHGQKFDQYVVKVPLKAGKNDLLVKVVQNDMKEPWAQDWQYQMRLCDDTGGAIAFKTSTQK</sequence>
<name>A0A8E6ETJ3_9BACT</name>
<protein>
    <recommendedName>
        <fullName evidence="3">HEAT repeat domain-containing protein</fullName>
    </recommendedName>
</protein>
<gene>
    <name evidence="1" type="ORF">KIH39_15070</name>
</gene>
<dbReference type="KEGG" id="tsph:KIH39_15070"/>